<proteinExistence type="predicted"/>
<reference evidence="1" key="1">
    <citation type="submission" date="2020-05" db="EMBL/GenBank/DDBJ databases">
        <title>Mycena genomes resolve the evolution of fungal bioluminescence.</title>
        <authorList>
            <person name="Tsai I.J."/>
        </authorList>
    </citation>
    <scope>NUCLEOTIDE SEQUENCE</scope>
    <source>
        <strain evidence="1">160909Yilan</strain>
    </source>
</reference>
<dbReference type="EMBL" id="JACAZH010000011">
    <property type="protein sequence ID" value="KAF7355729.1"/>
    <property type="molecule type" value="Genomic_DNA"/>
</dbReference>
<name>A0A8H6YCC0_9AGAR</name>
<organism evidence="1 2">
    <name type="scientific">Mycena sanguinolenta</name>
    <dbReference type="NCBI Taxonomy" id="230812"/>
    <lineage>
        <taxon>Eukaryota</taxon>
        <taxon>Fungi</taxon>
        <taxon>Dikarya</taxon>
        <taxon>Basidiomycota</taxon>
        <taxon>Agaricomycotina</taxon>
        <taxon>Agaricomycetes</taxon>
        <taxon>Agaricomycetidae</taxon>
        <taxon>Agaricales</taxon>
        <taxon>Marasmiineae</taxon>
        <taxon>Mycenaceae</taxon>
        <taxon>Mycena</taxon>
    </lineage>
</organism>
<accession>A0A8H6YCC0</accession>
<sequence>MDDNGFRGHEDFPHPLESFLIRSSPPLVSLSLSFAEGDEEAYDEDTYWLDQCMRLVGGTLECLEFFQIPNNSVPSIFDHLQPDSLPHIRTLRFKDLCGPLDLPTIIHILHRFDTLRTAAFVWTSSPFLDNMITVYASTPARCRDTVSGHLSRLAQKGMEIYLGTDEKNYLSNGDASMGQKILC</sequence>
<evidence type="ECO:0000313" key="1">
    <source>
        <dbReference type="EMBL" id="KAF7355729.1"/>
    </source>
</evidence>
<dbReference type="AlphaFoldDB" id="A0A8H6YCC0"/>
<comment type="caution">
    <text evidence="1">The sequence shown here is derived from an EMBL/GenBank/DDBJ whole genome shotgun (WGS) entry which is preliminary data.</text>
</comment>
<evidence type="ECO:0000313" key="2">
    <source>
        <dbReference type="Proteomes" id="UP000623467"/>
    </source>
</evidence>
<protein>
    <submittedName>
        <fullName evidence="1">Uncharacterized protein</fullName>
    </submittedName>
</protein>
<keyword evidence="2" id="KW-1185">Reference proteome</keyword>
<dbReference type="Proteomes" id="UP000623467">
    <property type="component" value="Unassembled WGS sequence"/>
</dbReference>
<gene>
    <name evidence="1" type="ORF">MSAN_01490800</name>
</gene>